<comment type="caution">
    <text evidence="1">The sequence shown here is derived from an EMBL/GenBank/DDBJ whole genome shotgun (WGS) entry which is preliminary data.</text>
</comment>
<evidence type="ECO:0008006" key="3">
    <source>
        <dbReference type="Google" id="ProtNLM"/>
    </source>
</evidence>
<accession>A0AAV4XZ23</accession>
<sequence>MDWPAYSPDLNPIEHVWDALKGDTPTARNVAPAGSDAEKVHEHSCCSSSEHPTAWPTDTNRFWLRNFFSKASPTPQDVSLRNVTGKILFFPILKAFVSGADLSCFLRWEILERDEGFADQTSSICPQHFDLFFTVCLQYLPQKHIWKAQGACVF</sequence>
<evidence type="ECO:0000313" key="1">
    <source>
        <dbReference type="EMBL" id="GIZ00433.1"/>
    </source>
</evidence>
<organism evidence="1 2">
    <name type="scientific">Caerostris extrusa</name>
    <name type="common">Bark spider</name>
    <name type="synonym">Caerostris bankana</name>
    <dbReference type="NCBI Taxonomy" id="172846"/>
    <lineage>
        <taxon>Eukaryota</taxon>
        <taxon>Metazoa</taxon>
        <taxon>Ecdysozoa</taxon>
        <taxon>Arthropoda</taxon>
        <taxon>Chelicerata</taxon>
        <taxon>Arachnida</taxon>
        <taxon>Araneae</taxon>
        <taxon>Araneomorphae</taxon>
        <taxon>Entelegynae</taxon>
        <taxon>Araneoidea</taxon>
        <taxon>Araneidae</taxon>
        <taxon>Caerostris</taxon>
    </lineage>
</organism>
<dbReference type="Gene3D" id="3.30.420.10">
    <property type="entry name" value="Ribonuclease H-like superfamily/Ribonuclease H"/>
    <property type="match status" value="1"/>
</dbReference>
<dbReference type="AlphaFoldDB" id="A0AAV4XZ23"/>
<reference evidence="1 2" key="1">
    <citation type="submission" date="2021-06" db="EMBL/GenBank/DDBJ databases">
        <title>Caerostris extrusa draft genome.</title>
        <authorList>
            <person name="Kono N."/>
            <person name="Arakawa K."/>
        </authorList>
    </citation>
    <scope>NUCLEOTIDE SEQUENCE [LARGE SCALE GENOMIC DNA]</scope>
</reference>
<proteinExistence type="predicted"/>
<dbReference type="Proteomes" id="UP001054945">
    <property type="component" value="Unassembled WGS sequence"/>
</dbReference>
<name>A0AAV4XZ23_CAEEX</name>
<evidence type="ECO:0000313" key="2">
    <source>
        <dbReference type="Proteomes" id="UP001054945"/>
    </source>
</evidence>
<dbReference type="InterPro" id="IPR036397">
    <property type="entry name" value="RNaseH_sf"/>
</dbReference>
<dbReference type="EMBL" id="BPLR01018541">
    <property type="protein sequence ID" value="GIZ00433.1"/>
    <property type="molecule type" value="Genomic_DNA"/>
</dbReference>
<dbReference type="GO" id="GO:0003676">
    <property type="term" value="F:nucleic acid binding"/>
    <property type="evidence" value="ECO:0007669"/>
    <property type="project" value="InterPro"/>
</dbReference>
<gene>
    <name evidence="1" type="ORF">CEXT_276171</name>
</gene>
<keyword evidence="2" id="KW-1185">Reference proteome</keyword>
<protein>
    <recommendedName>
        <fullName evidence="3">Tc1-like transposase DDE domain-containing protein</fullName>
    </recommendedName>
</protein>